<dbReference type="InterPro" id="IPR003441">
    <property type="entry name" value="NAC-dom"/>
</dbReference>
<name>A0AAV6Y4W3_9LAMI</name>
<evidence type="ECO:0000256" key="1">
    <source>
        <dbReference type="ARBA" id="ARBA00023015"/>
    </source>
</evidence>
<evidence type="ECO:0000259" key="5">
    <source>
        <dbReference type="PROSITE" id="PS51005"/>
    </source>
</evidence>
<dbReference type="PANTHER" id="PTHR31719:SF94">
    <property type="entry name" value="PROTEIN ATAF2"/>
    <property type="match status" value="1"/>
</dbReference>
<keyword evidence="4" id="KW-0539">Nucleus</keyword>
<dbReference type="GO" id="GO:0006355">
    <property type="term" value="P:regulation of DNA-templated transcription"/>
    <property type="evidence" value="ECO:0007669"/>
    <property type="project" value="InterPro"/>
</dbReference>
<dbReference type="GO" id="GO:0003677">
    <property type="term" value="F:DNA binding"/>
    <property type="evidence" value="ECO:0007669"/>
    <property type="project" value="UniProtKB-KW"/>
</dbReference>
<dbReference type="Gene3D" id="2.170.150.80">
    <property type="entry name" value="NAC domain"/>
    <property type="match status" value="1"/>
</dbReference>
<dbReference type="SUPFAM" id="SSF101941">
    <property type="entry name" value="NAC domain"/>
    <property type="match status" value="1"/>
</dbReference>
<accession>A0AAV6Y4W3</accession>
<keyword evidence="7" id="KW-1185">Reference proteome</keyword>
<keyword evidence="1" id="KW-0805">Transcription regulation</keyword>
<evidence type="ECO:0000256" key="3">
    <source>
        <dbReference type="ARBA" id="ARBA00023163"/>
    </source>
</evidence>
<keyword evidence="3" id="KW-0804">Transcription</keyword>
<feature type="domain" description="NAC" evidence="5">
    <location>
        <begin position="1"/>
        <end position="113"/>
    </location>
</feature>
<comment type="caution">
    <text evidence="6">The sequence shown here is derived from an EMBL/GenBank/DDBJ whole genome shotgun (WGS) entry which is preliminary data.</text>
</comment>
<evidence type="ECO:0000256" key="4">
    <source>
        <dbReference type="ARBA" id="ARBA00023242"/>
    </source>
</evidence>
<protein>
    <recommendedName>
        <fullName evidence="5">NAC domain-containing protein</fullName>
    </recommendedName>
</protein>
<dbReference type="Pfam" id="PF02365">
    <property type="entry name" value="NAM"/>
    <property type="match status" value="1"/>
</dbReference>
<proteinExistence type="predicted"/>
<gene>
    <name evidence="6" type="ORF">BUALT_Bualt01G0059400</name>
</gene>
<keyword evidence="2" id="KW-0238">DNA-binding</keyword>
<sequence length="252" mass="28559">MYRSCKGIKGDVWYFFKSRVRKYPNGSRPNRAAGTGYWKVTGADKHIFNNHGKTIGSGKALVFCEGKSSKDSRSTMSNWIMHEYTVLNQPSRNKRNADDMRLDDWVLCRIYFRTSKSNKNLLECPVDQSPFKVLSEDNTTTVHDNDDNLGISEEHHDIVKQSDDHGLNSNFGGCLPENYQNSLAQEGPHDCGGSSSNQQYCSISIQNALSTNDYNQELWDYLGMDDEVDSRDLDAKHLIELSSIEADLLNEI</sequence>
<dbReference type="AlphaFoldDB" id="A0AAV6Y4W3"/>
<organism evidence="6 7">
    <name type="scientific">Buddleja alternifolia</name>
    <dbReference type="NCBI Taxonomy" id="168488"/>
    <lineage>
        <taxon>Eukaryota</taxon>
        <taxon>Viridiplantae</taxon>
        <taxon>Streptophyta</taxon>
        <taxon>Embryophyta</taxon>
        <taxon>Tracheophyta</taxon>
        <taxon>Spermatophyta</taxon>
        <taxon>Magnoliopsida</taxon>
        <taxon>eudicotyledons</taxon>
        <taxon>Gunneridae</taxon>
        <taxon>Pentapetalae</taxon>
        <taxon>asterids</taxon>
        <taxon>lamiids</taxon>
        <taxon>Lamiales</taxon>
        <taxon>Scrophulariaceae</taxon>
        <taxon>Buddlejeae</taxon>
        <taxon>Buddleja</taxon>
    </lineage>
</organism>
<evidence type="ECO:0000313" key="6">
    <source>
        <dbReference type="EMBL" id="KAG8390206.1"/>
    </source>
</evidence>
<reference evidence="6" key="1">
    <citation type="submission" date="2019-10" db="EMBL/GenBank/DDBJ databases">
        <authorList>
            <person name="Zhang R."/>
            <person name="Pan Y."/>
            <person name="Wang J."/>
            <person name="Ma R."/>
            <person name="Yu S."/>
        </authorList>
    </citation>
    <scope>NUCLEOTIDE SEQUENCE</scope>
    <source>
        <strain evidence="6">LA-IB0</strain>
        <tissue evidence="6">Leaf</tissue>
    </source>
</reference>
<evidence type="ECO:0000256" key="2">
    <source>
        <dbReference type="ARBA" id="ARBA00023125"/>
    </source>
</evidence>
<dbReference type="Proteomes" id="UP000826271">
    <property type="component" value="Unassembled WGS sequence"/>
</dbReference>
<dbReference type="PROSITE" id="PS51005">
    <property type="entry name" value="NAC"/>
    <property type="match status" value="1"/>
</dbReference>
<dbReference type="EMBL" id="WHWC01000001">
    <property type="protein sequence ID" value="KAG8390206.1"/>
    <property type="molecule type" value="Genomic_DNA"/>
</dbReference>
<dbReference type="PANTHER" id="PTHR31719">
    <property type="entry name" value="NAC TRANSCRIPTION FACTOR 56"/>
    <property type="match status" value="1"/>
</dbReference>
<dbReference type="InterPro" id="IPR036093">
    <property type="entry name" value="NAC_dom_sf"/>
</dbReference>
<evidence type="ECO:0000313" key="7">
    <source>
        <dbReference type="Proteomes" id="UP000826271"/>
    </source>
</evidence>